<evidence type="ECO:0000313" key="3">
    <source>
        <dbReference type="Proteomes" id="UP000001693"/>
    </source>
</evidence>
<evidence type="ECO:0000313" key="2">
    <source>
        <dbReference type="EMBL" id="ACB32545.1"/>
    </source>
</evidence>
<dbReference type="InterPro" id="IPR005303">
    <property type="entry name" value="MOCOS_middle"/>
</dbReference>
<dbReference type="GO" id="GO:0003824">
    <property type="term" value="F:catalytic activity"/>
    <property type="evidence" value="ECO:0007669"/>
    <property type="project" value="InterPro"/>
</dbReference>
<dbReference type="AlphaFoldDB" id="B1Y7U7"/>
<dbReference type="HOGENOM" id="CLU_028286_0_1_4"/>
<dbReference type="Proteomes" id="UP000001693">
    <property type="component" value="Chromosome"/>
</dbReference>
<feature type="domain" description="MOSC" evidence="1">
    <location>
        <begin position="128"/>
        <end position="287"/>
    </location>
</feature>
<dbReference type="OrthoDB" id="581532at2"/>
<accession>B1Y7U7</accession>
<dbReference type="GO" id="GO:0030170">
    <property type="term" value="F:pyridoxal phosphate binding"/>
    <property type="evidence" value="ECO:0007669"/>
    <property type="project" value="InterPro"/>
</dbReference>
<proteinExistence type="predicted"/>
<dbReference type="InterPro" id="IPR005302">
    <property type="entry name" value="MoCF_Sase_C"/>
</dbReference>
<evidence type="ECO:0000259" key="1">
    <source>
        <dbReference type="PROSITE" id="PS51340"/>
    </source>
</evidence>
<dbReference type="Pfam" id="PF03473">
    <property type="entry name" value="MOSC"/>
    <property type="match status" value="1"/>
</dbReference>
<dbReference type="STRING" id="395495.Lcho_0270"/>
<protein>
    <submittedName>
        <fullName evidence="2">MOSC domain protein beta barrel domain protein</fullName>
    </submittedName>
</protein>
<sequence>MSDFIPDDGSSPLRIASLHIYPVKSCTGITLDEALLADTGLDRDRQWMVVDPQGLFVSQRETPRMALIQVSLKNGEAVLRAPGMLALHLPLDAAEDPIDVQVWDDRLSACSMGRTADQWLSDFLGRPLRLARFDPEQQRYSSRRWTGDVAAANLFSDGYPILVTATASLADLNRRLAERGQPAVTMARFRPNLVLDGIDAYAEDHLDELQFDTPDGPVTLRLVKPCPRCPIPNTDPLTAERGDEPGLTLAGYRADARLDGAVTFGMNAVIVAGIDCRLKVGQKGRGTVRY</sequence>
<dbReference type="PANTHER" id="PTHR14237:SF19">
    <property type="entry name" value="MITOCHONDRIAL AMIDOXIME REDUCING COMPONENT 1"/>
    <property type="match status" value="1"/>
</dbReference>
<name>B1Y7U7_LEPCP</name>
<dbReference type="Pfam" id="PF03476">
    <property type="entry name" value="MOSC_N"/>
    <property type="match status" value="1"/>
</dbReference>
<dbReference type="EMBL" id="CP001013">
    <property type="protein sequence ID" value="ACB32545.1"/>
    <property type="molecule type" value="Genomic_DNA"/>
</dbReference>
<dbReference type="SUPFAM" id="SSF141673">
    <property type="entry name" value="MOSC N-terminal domain-like"/>
    <property type="match status" value="1"/>
</dbReference>
<gene>
    <name evidence="2" type="ordered locus">Lcho_0270</name>
</gene>
<dbReference type="KEGG" id="lch:Lcho_0270"/>
<dbReference type="eggNOG" id="COG3217">
    <property type="taxonomic scope" value="Bacteria"/>
</dbReference>
<keyword evidence="3" id="KW-1185">Reference proteome</keyword>
<dbReference type="PROSITE" id="PS51340">
    <property type="entry name" value="MOSC"/>
    <property type="match status" value="1"/>
</dbReference>
<dbReference type="PANTHER" id="PTHR14237">
    <property type="entry name" value="MOLYBDOPTERIN COFACTOR SULFURASE MOSC"/>
    <property type="match status" value="1"/>
</dbReference>
<dbReference type="SUPFAM" id="SSF50800">
    <property type="entry name" value="PK beta-barrel domain-like"/>
    <property type="match status" value="1"/>
</dbReference>
<dbReference type="RefSeq" id="WP_012345307.1">
    <property type="nucleotide sequence ID" value="NC_010524.1"/>
</dbReference>
<reference evidence="2 3" key="1">
    <citation type="submission" date="2008-03" db="EMBL/GenBank/DDBJ databases">
        <title>Complete sequence of Leptothrix cholodnii SP-6.</title>
        <authorList>
            <consortium name="US DOE Joint Genome Institute"/>
            <person name="Copeland A."/>
            <person name="Lucas S."/>
            <person name="Lapidus A."/>
            <person name="Glavina del Rio T."/>
            <person name="Dalin E."/>
            <person name="Tice H."/>
            <person name="Bruce D."/>
            <person name="Goodwin L."/>
            <person name="Pitluck S."/>
            <person name="Chertkov O."/>
            <person name="Brettin T."/>
            <person name="Detter J.C."/>
            <person name="Han C."/>
            <person name="Kuske C.R."/>
            <person name="Schmutz J."/>
            <person name="Larimer F."/>
            <person name="Land M."/>
            <person name="Hauser L."/>
            <person name="Kyrpides N."/>
            <person name="Lykidis A."/>
            <person name="Emerson D."/>
            <person name="Richardson P."/>
        </authorList>
    </citation>
    <scope>NUCLEOTIDE SEQUENCE [LARGE SCALE GENOMIC DNA]</scope>
    <source>
        <strain evidence="3">ATCC 51168 / LMG 8142 / SP-6</strain>
    </source>
</reference>
<dbReference type="GO" id="GO:0030151">
    <property type="term" value="F:molybdenum ion binding"/>
    <property type="evidence" value="ECO:0007669"/>
    <property type="project" value="InterPro"/>
</dbReference>
<organism evidence="2 3">
    <name type="scientific">Leptothrix cholodnii (strain ATCC 51168 / LMG 8142 / SP-6)</name>
    <name type="common">Leptothrix discophora (strain SP-6)</name>
    <dbReference type="NCBI Taxonomy" id="395495"/>
    <lineage>
        <taxon>Bacteria</taxon>
        <taxon>Pseudomonadati</taxon>
        <taxon>Pseudomonadota</taxon>
        <taxon>Betaproteobacteria</taxon>
        <taxon>Burkholderiales</taxon>
        <taxon>Sphaerotilaceae</taxon>
        <taxon>Leptothrix</taxon>
    </lineage>
</organism>
<dbReference type="InterPro" id="IPR011037">
    <property type="entry name" value="Pyrv_Knase-like_insert_dom_sf"/>
</dbReference>